<reference evidence="2 3" key="1">
    <citation type="submission" date="2016-09" db="EMBL/GenBank/DDBJ databases">
        <authorList>
            <person name="Capua I."/>
            <person name="De Benedictis P."/>
            <person name="Joannis T."/>
            <person name="Lombin L.H."/>
            <person name="Cattoli G."/>
        </authorList>
    </citation>
    <scope>NUCLEOTIDE SEQUENCE [LARGE SCALE GENOMIC DNA]</scope>
    <source>
        <strain evidence="2 3">IMI 309357</strain>
    </source>
</reference>
<dbReference type="GeneID" id="34565520"/>
<feature type="compositionally biased region" description="Low complexity" evidence="1">
    <location>
        <begin position="352"/>
        <end position="376"/>
    </location>
</feature>
<gene>
    <name evidence="2" type="ORF">CORC01_12389</name>
</gene>
<comment type="caution">
    <text evidence="2">The sequence shown here is derived from an EMBL/GenBank/DDBJ whole genome shotgun (WGS) entry which is preliminary data.</text>
</comment>
<name>A0A1G4AT38_9PEZI</name>
<feature type="compositionally biased region" description="Polar residues" evidence="1">
    <location>
        <begin position="382"/>
        <end position="394"/>
    </location>
</feature>
<dbReference type="OrthoDB" id="4791513at2759"/>
<proteinExistence type="predicted"/>
<protein>
    <submittedName>
        <fullName evidence="2">Uncharacterized protein</fullName>
    </submittedName>
</protein>
<dbReference type="EMBL" id="MJBS01000151">
    <property type="protein sequence ID" value="OHE92327.1"/>
    <property type="molecule type" value="Genomic_DNA"/>
</dbReference>
<organism evidence="2 3">
    <name type="scientific">Colletotrichum orchidophilum</name>
    <dbReference type="NCBI Taxonomy" id="1209926"/>
    <lineage>
        <taxon>Eukaryota</taxon>
        <taxon>Fungi</taxon>
        <taxon>Dikarya</taxon>
        <taxon>Ascomycota</taxon>
        <taxon>Pezizomycotina</taxon>
        <taxon>Sordariomycetes</taxon>
        <taxon>Hypocreomycetidae</taxon>
        <taxon>Glomerellales</taxon>
        <taxon>Glomerellaceae</taxon>
        <taxon>Colletotrichum</taxon>
    </lineage>
</organism>
<feature type="region of interest" description="Disordered" evidence="1">
    <location>
        <begin position="611"/>
        <end position="633"/>
    </location>
</feature>
<dbReference type="RefSeq" id="XP_022469496.1">
    <property type="nucleotide sequence ID" value="XM_022624010.1"/>
</dbReference>
<evidence type="ECO:0000313" key="3">
    <source>
        <dbReference type="Proteomes" id="UP000176998"/>
    </source>
</evidence>
<accession>A0A1G4AT38</accession>
<evidence type="ECO:0000313" key="2">
    <source>
        <dbReference type="EMBL" id="OHE92327.1"/>
    </source>
</evidence>
<sequence>MAGVQFPEQWEEPASYPKIQEILGCSPDHGNVDLAYKILGLHSRDGQPQAARPPAHEFLDWCNNTLWKIYIEGGESKKGSVEHRRFLEANRRVLSAVRTIAGIRRPGNKDWQPHKQLEIAVWEDGVCKDAPVDLRLTNWDQNVPIPVDYDTFQRLYGSDRQADTDERAREHRRSGKTWLATTNMLLDAREREKAEWKDLVPCYGFRAEPFFKFPLEKCEGEREILPHTFFANPVPKNEDSLWYSLSILVHDRYDYAKRIKGKLANWFHRQLATPGSDRFRMYCQLLADSAACVDQDDIANWGSQDLLRCLNQNDPNSGLPKEAGYHEMLYLIADYFATEVITFTRPPDICDSAPSSGNPASPSEDPSSPSGNSASPLGDPASPSNDLASPSEPSHSSKRPVFQMRVYGNPSSRQGFSLCPRSQNRKQILLVTDACLRHFQPVTYISPELPVFERYDGVSCGYHIDTYAFEVWDRWPTMPWWPGCEYKENTEKWEWEGDRSTDAERYLISEETKKAMEPSDITMGIIMDPATQRQLQGPYFETELSSDDPLNKPYHDMLLTYAADADTDRFGLELPDLDVRKGWRSAVPGPDEAQDPPLVVAEWRARAGEAEEAKFRSKGQAETRKRAREECAANEGLGFDSDYGWLRVEATEKENKARVWHNNTKRRRKEFY</sequence>
<dbReference type="AlphaFoldDB" id="A0A1G4AT38"/>
<dbReference type="Proteomes" id="UP000176998">
    <property type="component" value="Unassembled WGS sequence"/>
</dbReference>
<keyword evidence="3" id="KW-1185">Reference proteome</keyword>
<feature type="region of interest" description="Disordered" evidence="1">
    <location>
        <begin position="348"/>
        <end position="400"/>
    </location>
</feature>
<feature type="compositionally biased region" description="Basic and acidic residues" evidence="1">
    <location>
        <begin position="611"/>
        <end position="631"/>
    </location>
</feature>
<evidence type="ECO:0000256" key="1">
    <source>
        <dbReference type="SAM" id="MobiDB-lite"/>
    </source>
</evidence>